<dbReference type="GO" id="GO:0004519">
    <property type="term" value="F:endonuclease activity"/>
    <property type="evidence" value="ECO:0007669"/>
    <property type="project" value="InterPro"/>
</dbReference>
<proteinExistence type="predicted"/>
<evidence type="ECO:0000313" key="2">
    <source>
        <dbReference type="Proteomes" id="UP000294958"/>
    </source>
</evidence>
<organism evidence="1 2">
    <name type="scientific">Aquamicrobium defluvii</name>
    <dbReference type="NCBI Taxonomy" id="69279"/>
    <lineage>
        <taxon>Bacteria</taxon>
        <taxon>Pseudomonadati</taxon>
        <taxon>Pseudomonadota</taxon>
        <taxon>Alphaproteobacteria</taxon>
        <taxon>Hyphomicrobiales</taxon>
        <taxon>Phyllobacteriaceae</taxon>
        <taxon>Aquamicrobium</taxon>
    </lineage>
</organism>
<evidence type="ECO:0008006" key="3">
    <source>
        <dbReference type="Google" id="ProtNLM"/>
    </source>
</evidence>
<comment type="caution">
    <text evidence="1">The sequence shown here is derived from an EMBL/GenBank/DDBJ whole genome shotgun (WGS) entry which is preliminary data.</text>
</comment>
<dbReference type="Proteomes" id="UP000294958">
    <property type="component" value="Unassembled WGS sequence"/>
</dbReference>
<keyword evidence="2" id="KW-1185">Reference proteome</keyword>
<reference evidence="1 2" key="1">
    <citation type="submission" date="2019-03" db="EMBL/GenBank/DDBJ databases">
        <title>Genomic Encyclopedia of Type Strains, Phase IV (KMG-IV): sequencing the most valuable type-strain genomes for metagenomic binning, comparative biology and taxonomic classification.</title>
        <authorList>
            <person name="Goeker M."/>
        </authorList>
    </citation>
    <scope>NUCLEOTIDE SEQUENCE [LARGE SCALE GENOMIC DNA]</scope>
    <source>
        <strain evidence="1 2">DSM 11603</strain>
    </source>
</reference>
<dbReference type="InterPro" id="IPR044925">
    <property type="entry name" value="His-Me_finger_sf"/>
</dbReference>
<gene>
    <name evidence="1" type="ORF">DES43_11594</name>
</gene>
<accession>A0A4R6YEB1</accession>
<dbReference type="Gene3D" id="3.90.75.10">
    <property type="entry name" value="Homing Intron 3 (I-ppo) Encoded Endonuclease, Chain A"/>
    <property type="match status" value="1"/>
</dbReference>
<protein>
    <recommendedName>
        <fullName evidence="3">HNH endonuclease</fullName>
    </recommendedName>
</protein>
<name>A0A4R6YEB1_9HYPH</name>
<dbReference type="SUPFAM" id="SSF54060">
    <property type="entry name" value="His-Me finger endonucleases"/>
    <property type="match status" value="1"/>
</dbReference>
<dbReference type="EMBL" id="SNZF01000015">
    <property type="protein sequence ID" value="TDR34324.1"/>
    <property type="molecule type" value="Genomic_DNA"/>
</dbReference>
<dbReference type="AlphaFoldDB" id="A0A4R6YEB1"/>
<sequence length="193" mass="21653">MATRRVCLIPDCGKPRHGHGYCLKHYSRWRRYGAPQAGRTPNGEPLRFIEQVALPYSGDDCLIWPYGRFADGRAQMNVGGRPRRASRVVCERAHGTPPDPAYHAAHSCGKGHLGCVNPHHLSWKTAKENGEDKVVHGTSNRGQKSPMAKLEVSQVLEIRALFGSVSQRKLAKLYGISHQHVTAIVRRECWEWV</sequence>
<evidence type="ECO:0000313" key="1">
    <source>
        <dbReference type="EMBL" id="TDR34324.1"/>
    </source>
</evidence>
<dbReference type="InterPro" id="IPR044930">
    <property type="entry name" value="Homing_endonuclease_His-Me"/>
</dbReference>